<evidence type="ECO:0000256" key="7">
    <source>
        <dbReference type="ARBA" id="ARBA00022741"/>
    </source>
</evidence>
<evidence type="ECO:0000259" key="14">
    <source>
        <dbReference type="PROSITE" id="PS50885"/>
    </source>
</evidence>
<evidence type="ECO:0000256" key="5">
    <source>
        <dbReference type="ARBA" id="ARBA00022553"/>
    </source>
</evidence>
<organism evidence="15 16">
    <name type="scientific">Abyssicoccus albus</name>
    <dbReference type="NCBI Taxonomy" id="1817405"/>
    <lineage>
        <taxon>Bacteria</taxon>
        <taxon>Bacillati</taxon>
        <taxon>Bacillota</taxon>
        <taxon>Bacilli</taxon>
        <taxon>Bacillales</taxon>
        <taxon>Abyssicoccaceae</taxon>
    </lineage>
</organism>
<feature type="transmembrane region" description="Helical" evidence="12">
    <location>
        <begin position="12"/>
        <end position="33"/>
    </location>
</feature>
<dbReference type="Pfam" id="PF00512">
    <property type="entry name" value="HisKA"/>
    <property type="match status" value="1"/>
</dbReference>
<name>A0A3N5CFN5_9BACL</name>
<dbReference type="GO" id="GO:0005886">
    <property type="term" value="C:plasma membrane"/>
    <property type="evidence" value="ECO:0007669"/>
    <property type="project" value="UniProtKB-SubCell"/>
</dbReference>
<gene>
    <name evidence="15" type="ORF">EDD62_0683</name>
</gene>
<evidence type="ECO:0000313" key="16">
    <source>
        <dbReference type="Proteomes" id="UP000277108"/>
    </source>
</evidence>
<dbReference type="RefSeq" id="WP_123807533.1">
    <property type="nucleotide sequence ID" value="NZ_RKRK01000002.1"/>
</dbReference>
<dbReference type="InterPro" id="IPR005467">
    <property type="entry name" value="His_kinase_dom"/>
</dbReference>
<dbReference type="InterPro" id="IPR050351">
    <property type="entry name" value="BphY/WalK/GraS-like"/>
</dbReference>
<keyword evidence="10" id="KW-0902">Two-component regulatory system</keyword>
<evidence type="ECO:0000256" key="1">
    <source>
        <dbReference type="ARBA" id="ARBA00000085"/>
    </source>
</evidence>
<dbReference type="InterPro" id="IPR004358">
    <property type="entry name" value="Sig_transdc_His_kin-like_C"/>
</dbReference>
<dbReference type="GO" id="GO:0000155">
    <property type="term" value="F:phosphorelay sensor kinase activity"/>
    <property type="evidence" value="ECO:0007669"/>
    <property type="project" value="InterPro"/>
</dbReference>
<dbReference type="FunFam" id="3.30.565.10:FF:000006">
    <property type="entry name" value="Sensor histidine kinase WalK"/>
    <property type="match status" value="1"/>
</dbReference>
<dbReference type="CDD" id="cd06225">
    <property type="entry name" value="HAMP"/>
    <property type="match status" value="1"/>
</dbReference>
<dbReference type="PROSITE" id="PS50109">
    <property type="entry name" value="HIS_KIN"/>
    <property type="match status" value="1"/>
</dbReference>
<comment type="caution">
    <text evidence="15">The sequence shown here is derived from an EMBL/GenBank/DDBJ whole genome shotgun (WGS) entry which is preliminary data.</text>
</comment>
<comment type="catalytic activity">
    <reaction evidence="1">
        <text>ATP + protein L-histidine = ADP + protein N-phospho-L-histidine.</text>
        <dbReference type="EC" id="2.7.13.3"/>
    </reaction>
</comment>
<evidence type="ECO:0000256" key="9">
    <source>
        <dbReference type="ARBA" id="ARBA00022840"/>
    </source>
</evidence>
<dbReference type="PRINTS" id="PR00344">
    <property type="entry name" value="BCTRLSENSOR"/>
</dbReference>
<keyword evidence="4" id="KW-1003">Cell membrane</keyword>
<evidence type="ECO:0000256" key="6">
    <source>
        <dbReference type="ARBA" id="ARBA00022679"/>
    </source>
</evidence>
<dbReference type="InterPro" id="IPR036097">
    <property type="entry name" value="HisK_dim/P_sf"/>
</dbReference>
<accession>A0A3N5CFN5</accession>
<dbReference type="Gene3D" id="1.10.287.130">
    <property type="match status" value="1"/>
</dbReference>
<evidence type="ECO:0000256" key="8">
    <source>
        <dbReference type="ARBA" id="ARBA00022777"/>
    </source>
</evidence>
<evidence type="ECO:0000313" key="15">
    <source>
        <dbReference type="EMBL" id="RPF58045.1"/>
    </source>
</evidence>
<dbReference type="Pfam" id="PF00672">
    <property type="entry name" value="HAMP"/>
    <property type="match status" value="1"/>
</dbReference>
<dbReference type="SMART" id="SM00387">
    <property type="entry name" value="HATPase_c"/>
    <property type="match status" value="1"/>
</dbReference>
<dbReference type="GO" id="GO:0016036">
    <property type="term" value="P:cellular response to phosphate starvation"/>
    <property type="evidence" value="ECO:0007669"/>
    <property type="project" value="TreeGrafter"/>
</dbReference>
<keyword evidence="9" id="KW-0067">ATP-binding</keyword>
<proteinExistence type="predicted"/>
<feature type="transmembrane region" description="Helical" evidence="12">
    <location>
        <begin position="168"/>
        <end position="191"/>
    </location>
</feature>
<keyword evidence="5" id="KW-0597">Phosphoprotein</keyword>
<feature type="domain" description="Histidine kinase" evidence="13">
    <location>
        <begin position="391"/>
        <end position="608"/>
    </location>
</feature>
<keyword evidence="16" id="KW-1185">Reference proteome</keyword>
<dbReference type="SUPFAM" id="SSF158472">
    <property type="entry name" value="HAMP domain-like"/>
    <property type="match status" value="1"/>
</dbReference>
<dbReference type="SMART" id="SM00388">
    <property type="entry name" value="HisKA"/>
    <property type="match status" value="1"/>
</dbReference>
<dbReference type="GO" id="GO:0004721">
    <property type="term" value="F:phosphoprotein phosphatase activity"/>
    <property type="evidence" value="ECO:0007669"/>
    <property type="project" value="TreeGrafter"/>
</dbReference>
<dbReference type="InterPro" id="IPR036890">
    <property type="entry name" value="HATPase_C_sf"/>
</dbReference>
<keyword evidence="6" id="KW-0808">Transferase</keyword>
<keyword evidence="8 15" id="KW-0418">Kinase</keyword>
<dbReference type="Proteomes" id="UP000277108">
    <property type="component" value="Unassembled WGS sequence"/>
</dbReference>
<dbReference type="PANTHER" id="PTHR45453">
    <property type="entry name" value="PHOSPHATE REGULON SENSOR PROTEIN PHOR"/>
    <property type="match status" value="1"/>
</dbReference>
<evidence type="ECO:0000256" key="11">
    <source>
        <dbReference type="ARBA" id="ARBA00023136"/>
    </source>
</evidence>
<dbReference type="AlphaFoldDB" id="A0A3N5CFN5"/>
<dbReference type="FunFam" id="1.10.287.130:FF:000001">
    <property type="entry name" value="Two-component sensor histidine kinase"/>
    <property type="match status" value="1"/>
</dbReference>
<dbReference type="InterPro" id="IPR003660">
    <property type="entry name" value="HAMP_dom"/>
</dbReference>
<dbReference type="Gene3D" id="3.30.565.10">
    <property type="entry name" value="Histidine kinase-like ATPase, C-terminal domain"/>
    <property type="match status" value="1"/>
</dbReference>
<dbReference type="InterPro" id="IPR003594">
    <property type="entry name" value="HATPase_dom"/>
</dbReference>
<dbReference type="SMART" id="SM00304">
    <property type="entry name" value="HAMP"/>
    <property type="match status" value="1"/>
</dbReference>
<dbReference type="Gene3D" id="6.10.340.10">
    <property type="match status" value="1"/>
</dbReference>
<dbReference type="SUPFAM" id="SSF47384">
    <property type="entry name" value="Homodimeric domain of signal transducing histidine kinase"/>
    <property type="match status" value="1"/>
</dbReference>
<dbReference type="PROSITE" id="PS50885">
    <property type="entry name" value="HAMP"/>
    <property type="match status" value="1"/>
</dbReference>
<dbReference type="EMBL" id="RKRK01000002">
    <property type="protein sequence ID" value="RPF58045.1"/>
    <property type="molecule type" value="Genomic_DNA"/>
</dbReference>
<evidence type="ECO:0000256" key="2">
    <source>
        <dbReference type="ARBA" id="ARBA00004651"/>
    </source>
</evidence>
<comment type="subcellular location">
    <subcellularLocation>
        <location evidence="2">Cell membrane</location>
        <topology evidence="2">Multi-pass membrane protein</topology>
    </subcellularLocation>
</comment>
<evidence type="ECO:0000256" key="12">
    <source>
        <dbReference type="SAM" id="Phobius"/>
    </source>
</evidence>
<dbReference type="GO" id="GO:0005524">
    <property type="term" value="F:ATP binding"/>
    <property type="evidence" value="ECO:0007669"/>
    <property type="project" value="UniProtKB-KW"/>
</dbReference>
<dbReference type="PANTHER" id="PTHR45453:SF1">
    <property type="entry name" value="PHOSPHATE REGULON SENSOR PROTEIN PHOR"/>
    <property type="match status" value="1"/>
</dbReference>
<dbReference type="Pfam" id="PF02518">
    <property type="entry name" value="HATPase_c"/>
    <property type="match status" value="1"/>
</dbReference>
<keyword evidence="7" id="KW-0547">Nucleotide-binding</keyword>
<feature type="domain" description="HAMP" evidence="14">
    <location>
        <begin position="192"/>
        <end position="244"/>
    </location>
</feature>
<evidence type="ECO:0000256" key="4">
    <source>
        <dbReference type="ARBA" id="ARBA00022475"/>
    </source>
</evidence>
<dbReference type="EC" id="2.7.13.3" evidence="3"/>
<protein>
    <recommendedName>
        <fullName evidence="3">histidine kinase</fullName>
        <ecNumber evidence="3">2.7.13.3</ecNumber>
    </recommendedName>
</protein>
<evidence type="ECO:0000259" key="13">
    <source>
        <dbReference type="PROSITE" id="PS50109"/>
    </source>
</evidence>
<dbReference type="OrthoDB" id="9813151at2"/>
<evidence type="ECO:0000256" key="10">
    <source>
        <dbReference type="ARBA" id="ARBA00023012"/>
    </source>
</evidence>
<keyword evidence="11 12" id="KW-0472">Membrane</keyword>
<evidence type="ECO:0000256" key="3">
    <source>
        <dbReference type="ARBA" id="ARBA00012438"/>
    </source>
</evidence>
<dbReference type="SUPFAM" id="SSF55874">
    <property type="entry name" value="ATPase domain of HSP90 chaperone/DNA topoisomerase II/histidine kinase"/>
    <property type="match status" value="1"/>
</dbReference>
<dbReference type="InterPro" id="IPR003661">
    <property type="entry name" value="HisK_dim/P_dom"/>
</dbReference>
<sequence>MKIFNSIVIKLWLTIIIIVTAVLLLLSISLFYVMEHTYKDKARSDLLSHAVTIQKYYTQNHQTEVSEIELSNHINEDVGYLFFNRFTNEIMRSNDIDPDIEKVLTKQMDSTLITKPISQFIELDRSNYDKQYVIVKYPIKIYSENGMSTHTLIIFQDLSILGPLMNSYMLVIFIVLLLMLLIVTIFAFYLINRLVKPLISMKDKTLKMAQGDYNQKLQIPSKDEIGELAIAINKMSKDTQLYISSIEAQQQFNKKLLEEIPEPIFVYEKDRDDEILMNSAAKKLLPFFNQLSLNVSDVFRMIQTSQYHNDLNEKLSTFDNVSLINSRVIQIADRFFIFNVAELINHQNNDGGYFIFNERNIESKQSIFILLLNDVTTQYNEEKMKAQFIRDLSHELRTPMSMIVGYTEAIADGVAETDEERQMMLDIIHDESKRLNNLINDFSQISKLNQFEIKLNQTDISTTDIEKWLIQTFSNRMAEHQIKYIVNNEIDDKIVIDYEKFQQIFINLLDNALRYTDEGDCIKVMMKPSHISNYRYEIIICDTGVGIHYKDIPYIFDRLYKVDQSRVRGKSGTGLGLFIVKQIVNAHQGEIKAKSEINQGTAFTIYLP</sequence>
<keyword evidence="12" id="KW-1133">Transmembrane helix</keyword>
<dbReference type="CDD" id="cd00082">
    <property type="entry name" value="HisKA"/>
    <property type="match status" value="1"/>
</dbReference>
<keyword evidence="12" id="KW-0812">Transmembrane</keyword>
<reference evidence="15 16" key="1">
    <citation type="submission" date="2018-11" db="EMBL/GenBank/DDBJ databases">
        <title>Genomic Encyclopedia of Type Strains, Phase IV (KMG-IV): sequencing the most valuable type-strain genomes for metagenomic binning, comparative biology and taxonomic classification.</title>
        <authorList>
            <person name="Goeker M."/>
        </authorList>
    </citation>
    <scope>NUCLEOTIDE SEQUENCE [LARGE SCALE GENOMIC DNA]</scope>
    <source>
        <strain evidence="15 16">DSM 29158</strain>
    </source>
</reference>